<dbReference type="InterPro" id="IPR052747">
    <property type="entry name" value="TA_system_RelE_toxin"/>
</dbReference>
<gene>
    <name evidence="2" type="ORF">LCGC14_2813830</name>
</gene>
<dbReference type="AlphaFoldDB" id="A0A0F9BAH1"/>
<proteinExistence type="predicted"/>
<dbReference type="NCBIfam" id="TIGR02385">
    <property type="entry name" value="RelE_StbE"/>
    <property type="match status" value="1"/>
</dbReference>
<accession>A0A0F9BAH1</accession>
<comment type="caution">
    <text evidence="2">The sequence shown here is derived from an EMBL/GenBank/DDBJ whole genome shotgun (WGS) entry which is preliminary data.</text>
</comment>
<dbReference type="Gene3D" id="3.30.2310.20">
    <property type="entry name" value="RelE-like"/>
    <property type="match status" value="1"/>
</dbReference>
<name>A0A0F9BAH1_9ZZZZ</name>
<protein>
    <submittedName>
        <fullName evidence="2">Uncharacterized protein</fullName>
    </submittedName>
</protein>
<dbReference type="PANTHER" id="PTHR38813">
    <property type="match status" value="1"/>
</dbReference>
<dbReference type="PANTHER" id="PTHR38813:SF1">
    <property type="entry name" value="TOXIN RELE1-RELATED"/>
    <property type="match status" value="1"/>
</dbReference>
<keyword evidence="1" id="KW-1277">Toxin-antitoxin system</keyword>
<reference evidence="2" key="1">
    <citation type="journal article" date="2015" name="Nature">
        <title>Complex archaea that bridge the gap between prokaryotes and eukaryotes.</title>
        <authorList>
            <person name="Spang A."/>
            <person name="Saw J.H."/>
            <person name="Jorgensen S.L."/>
            <person name="Zaremba-Niedzwiedzka K."/>
            <person name="Martijn J."/>
            <person name="Lind A.E."/>
            <person name="van Eijk R."/>
            <person name="Schleper C."/>
            <person name="Guy L."/>
            <person name="Ettema T.J."/>
        </authorList>
    </citation>
    <scope>NUCLEOTIDE SEQUENCE</scope>
</reference>
<evidence type="ECO:0000256" key="1">
    <source>
        <dbReference type="ARBA" id="ARBA00022649"/>
    </source>
</evidence>
<organism evidence="2">
    <name type="scientific">marine sediment metagenome</name>
    <dbReference type="NCBI Taxonomy" id="412755"/>
    <lineage>
        <taxon>unclassified sequences</taxon>
        <taxon>metagenomes</taxon>
        <taxon>ecological metagenomes</taxon>
    </lineage>
</organism>
<evidence type="ECO:0000313" key="2">
    <source>
        <dbReference type="EMBL" id="KKK81401.1"/>
    </source>
</evidence>
<sequence length="88" mass="10192">MSYRIEVKRPAAKALKKIPKADRKRIVDKIDNLAESPPNPDTTKMKGNNPFHKVRVGDYRIVYEIQEAVLVILIIKVGHRKDIYRNLP</sequence>
<dbReference type="InterPro" id="IPR007712">
    <property type="entry name" value="RelE/ParE_toxin"/>
</dbReference>
<dbReference type="Pfam" id="PF05016">
    <property type="entry name" value="ParE_toxin"/>
    <property type="match status" value="1"/>
</dbReference>
<dbReference type="SUPFAM" id="SSF143011">
    <property type="entry name" value="RelE-like"/>
    <property type="match status" value="1"/>
</dbReference>
<dbReference type="InterPro" id="IPR035093">
    <property type="entry name" value="RelE/ParE_toxin_dom_sf"/>
</dbReference>
<dbReference type="EMBL" id="LAZR01053143">
    <property type="protein sequence ID" value="KKK81401.1"/>
    <property type="molecule type" value="Genomic_DNA"/>
</dbReference>